<gene>
    <name evidence="3" type="ORF">SteCoe_15120</name>
</gene>
<dbReference type="Proteomes" id="UP000187209">
    <property type="component" value="Unassembled WGS sequence"/>
</dbReference>
<proteinExistence type="predicted"/>
<evidence type="ECO:0000256" key="1">
    <source>
        <dbReference type="ARBA" id="ARBA00022837"/>
    </source>
</evidence>
<evidence type="ECO:0000313" key="4">
    <source>
        <dbReference type="Proteomes" id="UP000187209"/>
    </source>
</evidence>
<dbReference type="Pfam" id="PF13202">
    <property type="entry name" value="EF-hand_5"/>
    <property type="match status" value="1"/>
</dbReference>
<organism evidence="3 4">
    <name type="scientific">Stentor coeruleus</name>
    <dbReference type="NCBI Taxonomy" id="5963"/>
    <lineage>
        <taxon>Eukaryota</taxon>
        <taxon>Sar</taxon>
        <taxon>Alveolata</taxon>
        <taxon>Ciliophora</taxon>
        <taxon>Postciliodesmatophora</taxon>
        <taxon>Heterotrichea</taxon>
        <taxon>Heterotrichida</taxon>
        <taxon>Stentoridae</taxon>
        <taxon>Stentor</taxon>
    </lineage>
</organism>
<evidence type="ECO:0000313" key="3">
    <source>
        <dbReference type="EMBL" id="OMJ83891.1"/>
    </source>
</evidence>
<evidence type="ECO:0000259" key="2">
    <source>
        <dbReference type="PROSITE" id="PS50222"/>
    </source>
</evidence>
<sequence length="203" mass="23682">MEKYHEPTDAIAKLFRALDIVFIIQNHDGYITIEDLSLTFKSIHLRPPLKEIKAILGQAGTLKLNFQQVILIKFQTLRLSKKRCELNVVADFKKFEDKQYKGYITQKSIEDSLFIEGHSRSDITYITNTLMKIDHNHDGFITYKELYNFLMGTIPEEWIRWLVENADRGVSQDLLISMMQDNGFNGKAVEEFLNTYLDIKAKQ</sequence>
<name>A0A1R2C4J2_9CILI</name>
<feature type="domain" description="EF-hand" evidence="2">
    <location>
        <begin position="121"/>
        <end position="156"/>
    </location>
</feature>
<dbReference type="EMBL" id="MPUH01000288">
    <property type="protein sequence ID" value="OMJ83891.1"/>
    <property type="molecule type" value="Genomic_DNA"/>
</dbReference>
<dbReference type="InterPro" id="IPR018247">
    <property type="entry name" value="EF_Hand_1_Ca_BS"/>
</dbReference>
<comment type="caution">
    <text evidence="3">The sequence shown here is derived from an EMBL/GenBank/DDBJ whole genome shotgun (WGS) entry which is preliminary data.</text>
</comment>
<dbReference type="PROSITE" id="PS00018">
    <property type="entry name" value="EF_HAND_1"/>
    <property type="match status" value="1"/>
</dbReference>
<dbReference type="InterPro" id="IPR002048">
    <property type="entry name" value="EF_hand_dom"/>
</dbReference>
<keyword evidence="4" id="KW-1185">Reference proteome</keyword>
<dbReference type="AlphaFoldDB" id="A0A1R2C4J2"/>
<dbReference type="PROSITE" id="PS50222">
    <property type="entry name" value="EF_HAND_2"/>
    <property type="match status" value="1"/>
</dbReference>
<reference evidence="3 4" key="1">
    <citation type="submission" date="2016-11" db="EMBL/GenBank/DDBJ databases">
        <title>The macronuclear genome of Stentor coeruleus: a giant cell with tiny introns.</title>
        <authorList>
            <person name="Slabodnick M."/>
            <person name="Ruby J.G."/>
            <person name="Reiff S.B."/>
            <person name="Swart E.C."/>
            <person name="Gosai S."/>
            <person name="Prabakaran S."/>
            <person name="Witkowska E."/>
            <person name="Larue G.E."/>
            <person name="Fisher S."/>
            <person name="Freeman R.M."/>
            <person name="Gunawardena J."/>
            <person name="Chu W."/>
            <person name="Stover N.A."/>
            <person name="Gregory B.D."/>
            <person name="Nowacki M."/>
            <person name="Derisi J."/>
            <person name="Roy S.W."/>
            <person name="Marshall W.F."/>
            <person name="Sood P."/>
        </authorList>
    </citation>
    <scope>NUCLEOTIDE SEQUENCE [LARGE SCALE GENOMIC DNA]</scope>
    <source>
        <strain evidence="3">WM001</strain>
    </source>
</reference>
<keyword evidence="1" id="KW-0106">Calcium</keyword>
<accession>A0A1R2C4J2</accession>
<dbReference type="OrthoDB" id="26525at2759"/>
<dbReference type="GO" id="GO:0005509">
    <property type="term" value="F:calcium ion binding"/>
    <property type="evidence" value="ECO:0007669"/>
    <property type="project" value="InterPro"/>
</dbReference>
<dbReference type="Gene3D" id="1.10.238.10">
    <property type="entry name" value="EF-hand"/>
    <property type="match status" value="1"/>
</dbReference>
<dbReference type="SUPFAM" id="SSF47473">
    <property type="entry name" value="EF-hand"/>
    <property type="match status" value="1"/>
</dbReference>
<protein>
    <recommendedName>
        <fullName evidence="2">EF-hand domain-containing protein</fullName>
    </recommendedName>
</protein>
<dbReference type="InterPro" id="IPR011992">
    <property type="entry name" value="EF-hand-dom_pair"/>
</dbReference>